<dbReference type="Pfam" id="PF00293">
    <property type="entry name" value="NUDIX"/>
    <property type="match status" value="1"/>
</dbReference>
<feature type="compositionally biased region" description="Polar residues" evidence="9">
    <location>
        <begin position="862"/>
        <end position="879"/>
    </location>
</feature>
<protein>
    <recommendedName>
        <fullName evidence="10">Nudix hydrolase domain-containing protein</fullName>
    </recommendedName>
</protein>
<dbReference type="SUPFAM" id="SSF55811">
    <property type="entry name" value="Nudix"/>
    <property type="match status" value="1"/>
</dbReference>
<keyword evidence="5" id="KW-0479">Metal-binding</keyword>
<keyword evidence="4" id="KW-0963">Cytoplasm</keyword>
<dbReference type="Pfam" id="PF05026">
    <property type="entry name" value="DCP2"/>
    <property type="match status" value="1"/>
</dbReference>
<evidence type="ECO:0000256" key="1">
    <source>
        <dbReference type="ARBA" id="ARBA00001936"/>
    </source>
</evidence>
<dbReference type="InterPro" id="IPR000086">
    <property type="entry name" value="NUDIX_hydrolase_dom"/>
</dbReference>
<feature type="region of interest" description="Disordered" evidence="9">
    <location>
        <begin position="907"/>
        <end position="950"/>
    </location>
</feature>
<evidence type="ECO:0000259" key="10">
    <source>
        <dbReference type="PROSITE" id="PS51462"/>
    </source>
</evidence>
<evidence type="ECO:0000313" key="11">
    <source>
        <dbReference type="EMBL" id="KAL3423334.1"/>
    </source>
</evidence>
<gene>
    <name evidence="11" type="ORF">PVAG01_05081</name>
</gene>
<proteinExistence type="inferred from homology"/>
<comment type="cofactor">
    <cofactor evidence="1">
        <name>Mn(2+)</name>
        <dbReference type="ChEBI" id="CHEBI:29035"/>
    </cofactor>
</comment>
<dbReference type="InterPro" id="IPR015797">
    <property type="entry name" value="NUDIX_hydrolase-like_dom_sf"/>
</dbReference>
<feature type="region of interest" description="Disordered" evidence="9">
    <location>
        <begin position="347"/>
        <end position="422"/>
    </location>
</feature>
<dbReference type="Gene3D" id="3.90.79.10">
    <property type="entry name" value="Nucleoside Triphosphate Pyrophosphohydrolase"/>
    <property type="match status" value="1"/>
</dbReference>
<evidence type="ECO:0000256" key="7">
    <source>
        <dbReference type="ARBA" id="ARBA00022884"/>
    </source>
</evidence>
<evidence type="ECO:0000256" key="8">
    <source>
        <dbReference type="ARBA" id="ARBA00023211"/>
    </source>
</evidence>
<evidence type="ECO:0000256" key="5">
    <source>
        <dbReference type="ARBA" id="ARBA00022723"/>
    </source>
</evidence>
<dbReference type="PROSITE" id="PS51462">
    <property type="entry name" value="NUDIX"/>
    <property type="match status" value="1"/>
</dbReference>
<dbReference type="PROSITE" id="PS00893">
    <property type="entry name" value="NUDIX_BOX"/>
    <property type="match status" value="1"/>
</dbReference>
<feature type="region of interest" description="Disordered" evidence="9">
    <location>
        <begin position="862"/>
        <end position="885"/>
    </location>
</feature>
<evidence type="ECO:0000256" key="6">
    <source>
        <dbReference type="ARBA" id="ARBA00022801"/>
    </source>
</evidence>
<dbReference type="InterPro" id="IPR044099">
    <property type="entry name" value="Dcp2_NUDIX"/>
</dbReference>
<feature type="region of interest" description="Disordered" evidence="9">
    <location>
        <begin position="250"/>
        <end position="270"/>
    </location>
</feature>
<keyword evidence="12" id="KW-1185">Reference proteome</keyword>
<feature type="region of interest" description="Disordered" evidence="9">
    <location>
        <begin position="543"/>
        <end position="575"/>
    </location>
</feature>
<dbReference type="EMBL" id="JBFCZG010000004">
    <property type="protein sequence ID" value="KAL3423334.1"/>
    <property type="molecule type" value="Genomic_DNA"/>
</dbReference>
<dbReference type="CDD" id="cd03672">
    <property type="entry name" value="NUDIX_Dcp2p_Nudt20"/>
    <property type="match status" value="1"/>
</dbReference>
<dbReference type="SUPFAM" id="SSF140586">
    <property type="entry name" value="Dcp2 domain-like"/>
    <property type="match status" value="1"/>
</dbReference>
<keyword evidence="8" id="KW-0464">Manganese</keyword>
<dbReference type="InterPro" id="IPR007722">
    <property type="entry name" value="DCP2_BoxA"/>
</dbReference>
<feature type="compositionally biased region" description="Low complexity" evidence="9">
    <location>
        <begin position="436"/>
        <end position="448"/>
    </location>
</feature>
<feature type="region of interest" description="Disordered" evidence="9">
    <location>
        <begin position="436"/>
        <end position="455"/>
    </location>
</feature>
<evidence type="ECO:0000256" key="3">
    <source>
        <dbReference type="ARBA" id="ARBA00005279"/>
    </source>
</evidence>
<dbReference type="Proteomes" id="UP001629113">
    <property type="component" value="Unassembled WGS sequence"/>
</dbReference>
<dbReference type="Gene3D" id="1.10.10.1050">
    <property type="entry name" value="Dcp2, box A domain"/>
    <property type="match status" value="1"/>
</dbReference>
<organism evidence="11 12">
    <name type="scientific">Phlyctema vagabunda</name>
    <dbReference type="NCBI Taxonomy" id="108571"/>
    <lineage>
        <taxon>Eukaryota</taxon>
        <taxon>Fungi</taxon>
        <taxon>Dikarya</taxon>
        <taxon>Ascomycota</taxon>
        <taxon>Pezizomycotina</taxon>
        <taxon>Leotiomycetes</taxon>
        <taxon>Helotiales</taxon>
        <taxon>Dermateaceae</taxon>
        <taxon>Phlyctema</taxon>
    </lineage>
</organism>
<dbReference type="PANTHER" id="PTHR23114">
    <property type="entry name" value="M7GPPPN-MRNA HYDROLASE"/>
    <property type="match status" value="1"/>
</dbReference>
<feature type="domain" description="Nudix hydrolase" evidence="10">
    <location>
        <begin position="95"/>
        <end position="227"/>
    </location>
</feature>
<name>A0ABR4PJ09_9HELO</name>
<feature type="compositionally biased region" description="Polar residues" evidence="9">
    <location>
        <begin position="399"/>
        <end position="422"/>
    </location>
</feature>
<dbReference type="InterPro" id="IPR020084">
    <property type="entry name" value="NUDIX_hydrolase_CS"/>
</dbReference>
<evidence type="ECO:0000256" key="2">
    <source>
        <dbReference type="ARBA" id="ARBA00004496"/>
    </source>
</evidence>
<feature type="region of interest" description="Disordered" evidence="9">
    <location>
        <begin position="666"/>
        <end position="687"/>
    </location>
</feature>
<evidence type="ECO:0000313" key="12">
    <source>
        <dbReference type="Proteomes" id="UP001629113"/>
    </source>
</evidence>
<accession>A0ABR4PJ09</accession>
<reference evidence="11 12" key="1">
    <citation type="submission" date="2024-06" db="EMBL/GenBank/DDBJ databases">
        <title>Complete genome of Phlyctema vagabunda strain 19-DSS-EL-015.</title>
        <authorList>
            <person name="Fiorenzani C."/>
        </authorList>
    </citation>
    <scope>NUCLEOTIDE SEQUENCE [LARGE SCALE GENOMIC DNA]</scope>
    <source>
        <strain evidence="11 12">19-DSS-EL-015</strain>
    </source>
</reference>
<comment type="caution">
    <text evidence="11">The sequence shown here is derived from an EMBL/GenBank/DDBJ whole genome shotgun (WGS) entry which is preliminary data.</text>
</comment>
<keyword evidence="6" id="KW-0378">Hydrolase</keyword>
<evidence type="ECO:0000256" key="4">
    <source>
        <dbReference type="ARBA" id="ARBA00022490"/>
    </source>
</evidence>
<feature type="region of interest" description="Disordered" evidence="9">
    <location>
        <begin position="744"/>
        <end position="807"/>
    </location>
</feature>
<sequence length="971" mass="106627">MTETRMQLEDWLDDLCARFIVNLPETDLLSVERICFHVEEAQWYYEDFIRPLDATLPPMSLRTFCVKIFAHCPLLSIFSHQGSITAFEEFMNYKKRIPVRGAVMLNEAMDSAILVKGWKKSAAWSFPRGKINHNEDDLDCAVREVKEETGYDIRASGLVNNPDRWHFQELPLKDQTVGFYFIRDVPMDTFFEPQTRQEISKIQWWKLSDLPGWAKSKTNRNQDDIAVNANKFFMVAPFLGHLKRFISAQRRRDAHNSKNNQYYGKGPAMDETCTEEEQFTDSNTRGPKHNTADRLEFSSFEGTEAALSQLLKVQAPTQGLQEGAMSRISSPQAKPAGQALLALLHGKNQTDAPKPPPHTPLDLTYTQAPVPKTPHHHHPRPPQYSNMPPPPTFPVHPNMHSNQSFSHQLPNNYSNQSFQHNNMQTGFQGHQVYQPYQSHQPQHQMPSPQQRPHPYQPDLIHPQPLPPNVQKAVFTGGQIHSPALPQSVQQQSFPMSQPTAYTSAHKPQFPGLHAPMVAPTTNLSPKLTSHSLALLNAFKNRDQANEDHSNNGGPSSHRYGQEPVEPLRSDPQPQELHAETLQTTSSFAPIGSSNINESLLQPAAGTAHKTTLLEMFRSPPRSAAIPVKGETPKAALLDLFKGGNAQNSAPPPSEAQRSALLGLFKSPNTQPAIPVPKNPGGSMGSSTLPASLVSSAVELSAAEPLTKATLLSTRSNNRPMGQNELGAELPEVNPEVSLPFRATSILARPPQSQTSNVEARSERPKKPVDHQNARTMARKAGANAANKKSAKKQPLPKSPEKPFQPQILKRPQPGMSMVSEVSGHVPSRASTVSMSSPTMPPTIPQPTGNKQALLSMFGQGPITASPTGSASQIARSQAIQPAPPGEQTQKLLSLFGRSPSVANSLIRPQSKDGQPATLPFDAPIDPASRSRVGSLASGAGESRRGSQAPISSADKGFLLNYLDNIAKGNMR</sequence>
<dbReference type="PANTHER" id="PTHR23114:SF17">
    <property type="entry name" value="M7GPPPN-MRNA HYDROLASE"/>
    <property type="match status" value="1"/>
</dbReference>
<comment type="subcellular location">
    <subcellularLocation>
        <location evidence="2">Cytoplasm</location>
    </subcellularLocation>
</comment>
<dbReference type="InterPro" id="IPR036189">
    <property type="entry name" value="DCP2_BoxA_sf"/>
</dbReference>
<feature type="compositionally biased region" description="Basic and acidic residues" evidence="9">
    <location>
        <begin position="759"/>
        <end position="772"/>
    </location>
</feature>
<keyword evidence="7" id="KW-0694">RNA-binding</keyword>
<comment type="similarity">
    <text evidence="3">Belongs to the Nudix hydrolase family. DCP2 subfamily.</text>
</comment>
<evidence type="ECO:0000256" key="9">
    <source>
        <dbReference type="SAM" id="MobiDB-lite"/>
    </source>
</evidence>
<dbReference type="SMART" id="SM01125">
    <property type="entry name" value="DCP2"/>
    <property type="match status" value="1"/>
</dbReference>